<proteinExistence type="predicted"/>
<evidence type="ECO:0008006" key="3">
    <source>
        <dbReference type="Google" id="ProtNLM"/>
    </source>
</evidence>
<dbReference type="EMBL" id="BMFW01000032">
    <property type="protein sequence ID" value="GGI01225.1"/>
    <property type="molecule type" value="Genomic_DNA"/>
</dbReference>
<gene>
    <name evidence="1" type="ORF">GCM10007170_40180</name>
</gene>
<dbReference type="RefSeq" id="WP_188573293.1">
    <property type="nucleotide sequence ID" value="NZ_BMFW01000032.1"/>
</dbReference>
<name>A0ABQ2AXG1_9MICC</name>
<sequence length="137" mass="14835">MSVAEAELYVVPDEGIIDLFLMLDAVNQEVANVGEMLTIIRPDLINDMSLGGDLMILSWLKVAQQFRGNKLGHAVLKAILSTIGRSSVTVILDASPARTTGSPEERALRPSSCERRIAPVLGEFRLSAGPRRPPGVR</sequence>
<evidence type="ECO:0000313" key="2">
    <source>
        <dbReference type="Proteomes" id="UP000643279"/>
    </source>
</evidence>
<protein>
    <recommendedName>
        <fullName evidence="3">N-acetyltransferase domain-containing protein</fullName>
    </recommendedName>
</protein>
<dbReference type="Proteomes" id="UP000643279">
    <property type="component" value="Unassembled WGS sequence"/>
</dbReference>
<keyword evidence="2" id="KW-1185">Reference proteome</keyword>
<evidence type="ECO:0000313" key="1">
    <source>
        <dbReference type="EMBL" id="GGI01225.1"/>
    </source>
</evidence>
<reference evidence="2" key="1">
    <citation type="journal article" date="2019" name="Int. J. Syst. Evol. Microbiol.">
        <title>The Global Catalogue of Microorganisms (GCM) 10K type strain sequencing project: providing services to taxonomists for standard genome sequencing and annotation.</title>
        <authorList>
            <consortium name="The Broad Institute Genomics Platform"/>
            <consortium name="The Broad Institute Genome Sequencing Center for Infectious Disease"/>
            <person name="Wu L."/>
            <person name="Ma J."/>
        </authorList>
    </citation>
    <scope>NUCLEOTIDE SEQUENCE [LARGE SCALE GENOMIC DNA]</scope>
    <source>
        <strain evidence="2">CGMCC 1.12778</strain>
    </source>
</reference>
<accession>A0ABQ2AXG1</accession>
<comment type="caution">
    <text evidence="1">The sequence shown here is derived from an EMBL/GenBank/DDBJ whole genome shotgun (WGS) entry which is preliminary data.</text>
</comment>
<organism evidence="1 2">
    <name type="scientific">Arthrobacter liuii</name>
    <dbReference type="NCBI Taxonomy" id="1476996"/>
    <lineage>
        <taxon>Bacteria</taxon>
        <taxon>Bacillati</taxon>
        <taxon>Actinomycetota</taxon>
        <taxon>Actinomycetes</taxon>
        <taxon>Micrococcales</taxon>
        <taxon>Micrococcaceae</taxon>
        <taxon>Arthrobacter</taxon>
    </lineage>
</organism>